<dbReference type="EMBL" id="CM056815">
    <property type="protein sequence ID" value="KAJ8631584.1"/>
    <property type="molecule type" value="Genomic_DNA"/>
</dbReference>
<proteinExistence type="predicted"/>
<evidence type="ECO:0000313" key="2">
    <source>
        <dbReference type="Proteomes" id="UP001234297"/>
    </source>
</evidence>
<evidence type="ECO:0000313" key="1">
    <source>
        <dbReference type="EMBL" id="KAJ8631584.1"/>
    </source>
</evidence>
<sequence length="552" mass="63468">MVEEQMGVGRSLAETPTWSVATVITAMVAVGFLIQRYINNCRKWLVKTKRKALLAALEKIKEEMMLFGLLSLSLGHWTIWVARICVKSSVFSARFYPCAEEAHKVNVEQKFVAALHSSSNHSVFLEQESKGLHNYCPKGHEPFASFESLEQLHRLLIVLGITHVSYSFFTVALAMIKIYSWRSWESQAMAMSIQNLQDSSGVGSKNMVIRRQSTFVFHHTSHPWSKNKVLIWMLCFIRQFWSSINRADYMALRLGFITNHNLHLSYDFHNYMLRSMDEEFRCIVSISVPLWGYAILCIFVNFHGTNAYFWLSFIPAILILLVGTKMHHIVSQLALEVLDTDQSGNQLKPRDELFWFRQPKLLLWLIQLISFQNAFEMATFLWSLWEIKGHSCFMKNRAFLIIRLTSGIIFQSWCSYNTFPLYVIITQMGSKFKKALIAENVRESLHGWIKRVKDKPKHAHYHPNLISARSNTSLESMANEMEEIDDVPTSSMAIEEIMSSVDHSDEIYAPQSVHSDEIYAPQSDDSFLVSPSSGSLFDRYGDDDSEEHVAGP</sequence>
<gene>
    <name evidence="1" type="ORF">MRB53_024907</name>
</gene>
<dbReference type="Proteomes" id="UP001234297">
    <property type="component" value="Chromosome 7"/>
</dbReference>
<reference evidence="1 2" key="1">
    <citation type="journal article" date="2022" name="Hortic Res">
        <title>A haplotype resolved chromosomal level avocado genome allows analysis of novel avocado genes.</title>
        <authorList>
            <person name="Nath O."/>
            <person name="Fletcher S.J."/>
            <person name="Hayward A."/>
            <person name="Shaw L.M."/>
            <person name="Masouleh A.K."/>
            <person name="Furtado A."/>
            <person name="Henry R.J."/>
            <person name="Mitter N."/>
        </authorList>
    </citation>
    <scope>NUCLEOTIDE SEQUENCE [LARGE SCALE GENOMIC DNA]</scope>
    <source>
        <strain evidence="2">cv. Hass</strain>
    </source>
</reference>
<accession>A0ACC2LDP4</accession>
<comment type="caution">
    <text evidence="1">The sequence shown here is derived from an EMBL/GenBank/DDBJ whole genome shotgun (WGS) entry which is preliminary data.</text>
</comment>
<protein>
    <submittedName>
        <fullName evidence="1">Uncharacterized protein</fullName>
    </submittedName>
</protein>
<organism evidence="1 2">
    <name type="scientific">Persea americana</name>
    <name type="common">Avocado</name>
    <dbReference type="NCBI Taxonomy" id="3435"/>
    <lineage>
        <taxon>Eukaryota</taxon>
        <taxon>Viridiplantae</taxon>
        <taxon>Streptophyta</taxon>
        <taxon>Embryophyta</taxon>
        <taxon>Tracheophyta</taxon>
        <taxon>Spermatophyta</taxon>
        <taxon>Magnoliopsida</taxon>
        <taxon>Magnoliidae</taxon>
        <taxon>Laurales</taxon>
        <taxon>Lauraceae</taxon>
        <taxon>Persea</taxon>
    </lineage>
</organism>
<keyword evidence="2" id="KW-1185">Reference proteome</keyword>
<name>A0ACC2LDP4_PERAE</name>